<proteinExistence type="predicted"/>
<accession>A0A6L9MBG0</accession>
<evidence type="ECO:0000313" key="2">
    <source>
        <dbReference type="EMBL" id="NDV85165.1"/>
    </source>
</evidence>
<reference evidence="2 3" key="1">
    <citation type="submission" date="2020-01" db="EMBL/GenBank/DDBJ databases">
        <title>Genomes of bacteria type strains.</title>
        <authorList>
            <person name="Chen J."/>
            <person name="Zhu S."/>
            <person name="Chen J."/>
        </authorList>
    </citation>
    <scope>NUCLEOTIDE SEQUENCE [LARGE SCALE GENOMIC DNA]</scope>
    <source>
        <strain evidence="2 3">KCTC 52919</strain>
    </source>
</reference>
<dbReference type="Proteomes" id="UP000476332">
    <property type="component" value="Unassembled WGS sequence"/>
</dbReference>
<dbReference type="RefSeq" id="WP_163041923.1">
    <property type="nucleotide sequence ID" value="NZ_JAAAMJ010000001.1"/>
</dbReference>
<dbReference type="AlphaFoldDB" id="A0A6L9MBG0"/>
<comment type="caution">
    <text evidence="2">The sequence shown here is derived from an EMBL/GenBank/DDBJ whole genome shotgun (WGS) entry which is preliminary data.</text>
</comment>
<keyword evidence="3" id="KW-1185">Reference proteome</keyword>
<feature type="signal peptide" evidence="1">
    <location>
        <begin position="1"/>
        <end position="22"/>
    </location>
</feature>
<evidence type="ECO:0000313" key="3">
    <source>
        <dbReference type="Proteomes" id="UP000476332"/>
    </source>
</evidence>
<dbReference type="EMBL" id="JAAAMJ010000001">
    <property type="protein sequence ID" value="NDV85165.1"/>
    <property type="molecule type" value="Genomic_DNA"/>
</dbReference>
<sequence>MIYRRFLLAAALLAFVPATASASDDLPFLGTWDCEVEIFTFTPTTYDTGSEALAIEEVQEGSDGSYTLLFADDYLITLSGFTGDTMGWFSPASGDSFACTRLD</sequence>
<protein>
    <submittedName>
        <fullName evidence="2">Uncharacterized protein</fullName>
    </submittedName>
</protein>
<keyword evidence="1" id="KW-0732">Signal</keyword>
<evidence type="ECO:0000256" key="1">
    <source>
        <dbReference type="SAM" id="SignalP"/>
    </source>
</evidence>
<gene>
    <name evidence="2" type="ORF">GTW51_00445</name>
</gene>
<name>A0A6L9MBG0_9HYPH</name>
<feature type="chain" id="PRO_5026773071" evidence="1">
    <location>
        <begin position="23"/>
        <end position="103"/>
    </location>
</feature>
<organism evidence="2 3">
    <name type="scientific">Aurantimonas aggregata</name>
    <dbReference type="NCBI Taxonomy" id="2047720"/>
    <lineage>
        <taxon>Bacteria</taxon>
        <taxon>Pseudomonadati</taxon>
        <taxon>Pseudomonadota</taxon>
        <taxon>Alphaproteobacteria</taxon>
        <taxon>Hyphomicrobiales</taxon>
        <taxon>Aurantimonadaceae</taxon>
        <taxon>Aurantimonas</taxon>
    </lineage>
</organism>